<dbReference type="InterPro" id="IPR008991">
    <property type="entry name" value="Translation_prot_SH3-like_sf"/>
</dbReference>
<dbReference type="GO" id="GO:0003746">
    <property type="term" value="F:translation elongation factor activity"/>
    <property type="evidence" value="ECO:0007669"/>
    <property type="project" value="UniProtKB-UniRule"/>
</dbReference>
<comment type="function">
    <text evidence="7">Involved in peptide bond synthesis. Stimulates efficient translation and peptide-bond synthesis on native or reconstituted 70S ribosomes in vitro. Probably functions indirectly by altering the affinity of the ribosome for aminoacyl-tRNA, thus increasing their reactivity as acceptors for peptidyl transferase.</text>
</comment>
<dbReference type="Pfam" id="PF01132">
    <property type="entry name" value="EFP"/>
    <property type="match status" value="1"/>
</dbReference>
<dbReference type="Gene3D" id="2.40.50.140">
    <property type="entry name" value="Nucleic acid-binding proteins"/>
    <property type="match status" value="2"/>
</dbReference>
<dbReference type="SMART" id="SM01185">
    <property type="entry name" value="EFP"/>
    <property type="match status" value="1"/>
</dbReference>
<dbReference type="InterPro" id="IPR011768">
    <property type="entry name" value="Transl_elongation_fac_P"/>
</dbReference>
<dbReference type="CDD" id="cd04470">
    <property type="entry name" value="S1_EF-P_repeat_1"/>
    <property type="match status" value="1"/>
</dbReference>
<dbReference type="InterPro" id="IPR020599">
    <property type="entry name" value="Transl_elong_fac_P/YeiP"/>
</dbReference>
<dbReference type="SUPFAM" id="SSF50249">
    <property type="entry name" value="Nucleic acid-binding proteins"/>
    <property type="match status" value="2"/>
</dbReference>
<evidence type="ECO:0000256" key="1">
    <source>
        <dbReference type="ARBA" id="ARBA00004496"/>
    </source>
</evidence>
<protein>
    <recommendedName>
        <fullName evidence="7 8">Elongation factor P</fullName>
        <shortName evidence="7">EF-P</shortName>
    </recommendedName>
</protein>
<dbReference type="PANTHER" id="PTHR30053">
    <property type="entry name" value="ELONGATION FACTOR P"/>
    <property type="match status" value="1"/>
</dbReference>
<dbReference type="InterPro" id="IPR015365">
    <property type="entry name" value="Elong-fact-P_C"/>
</dbReference>
<feature type="domain" description="Translation elongation factor P/YeiP central" evidence="11">
    <location>
        <begin position="67"/>
        <end position="121"/>
    </location>
</feature>
<dbReference type="SMART" id="SM00841">
    <property type="entry name" value="Elong-fact-P_C"/>
    <property type="match status" value="1"/>
</dbReference>
<dbReference type="Proteomes" id="UP000034307">
    <property type="component" value="Unassembled WGS sequence"/>
</dbReference>
<keyword evidence="6 7" id="KW-0648">Protein biosynthesis</keyword>
<accession>A0A0G1RMS4</accession>
<evidence type="ECO:0000313" key="12">
    <source>
        <dbReference type="EMBL" id="KKU58417.1"/>
    </source>
</evidence>
<dbReference type="Pfam" id="PF09285">
    <property type="entry name" value="Elong-fact-P_C"/>
    <property type="match status" value="1"/>
</dbReference>
<sequence>MINVQDLRNGVTFLSDGAPWVCLKYEHVKMGRGSATIRIKAKNLLTGATTEKSFINSAKVEEINTLRRPLKFLYRSGDAGVFMDPKSFEQIEISVQVLASSVQYLKEGVQVNVMFWDERPLWVELPPKMEFMVAETDPGVKGNSVSNLYKDAVLDNGIKTRVPLFINGGDKVLIDTRDGSYAERVK</sequence>
<dbReference type="UniPathway" id="UPA00345"/>
<dbReference type="HAMAP" id="MF_00141">
    <property type="entry name" value="EF_P"/>
    <property type="match status" value="1"/>
</dbReference>
<evidence type="ECO:0000256" key="5">
    <source>
        <dbReference type="ARBA" id="ARBA00022768"/>
    </source>
</evidence>
<comment type="similarity">
    <text evidence="3 7 9">Belongs to the elongation factor P family.</text>
</comment>
<dbReference type="FunFam" id="2.40.50.140:FF:000009">
    <property type="entry name" value="Elongation factor P"/>
    <property type="match status" value="1"/>
</dbReference>
<keyword evidence="4 7" id="KW-0963">Cytoplasm</keyword>
<dbReference type="GO" id="GO:0043043">
    <property type="term" value="P:peptide biosynthetic process"/>
    <property type="evidence" value="ECO:0007669"/>
    <property type="project" value="InterPro"/>
</dbReference>
<comment type="subcellular location">
    <subcellularLocation>
        <location evidence="1 7">Cytoplasm</location>
    </subcellularLocation>
</comment>
<evidence type="ECO:0000256" key="9">
    <source>
        <dbReference type="RuleBase" id="RU004389"/>
    </source>
</evidence>
<dbReference type="EMBL" id="LCNO01000003">
    <property type="protein sequence ID" value="KKU58417.1"/>
    <property type="molecule type" value="Genomic_DNA"/>
</dbReference>
<dbReference type="InterPro" id="IPR012340">
    <property type="entry name" value="NA-bd_OB-fold"/>
</dbReference>
<comment type="caution">
    <text evidence="12">The sequence shown here is derived from an EMBL/GenBank/DDBJ whole genome shotgun (WGS) entry which is preliminary data.</text>
</comment>
<comment type="pathway">
    <text evidence="2 7">Protein biosynthesis; polypeptide chain elongation.</text>
</comment>
<dbReference type="InterPro" id="IPR014722">
    <property type="entry name" value="Rib_uL2_dom2"/>
</dbReference>
<evidence type="ECO:0000256" key="8">
    <source>
        <dbReference type="NCBIfam" id="TIGR00038"/>
    </source>
</evidence>
<dbReference type="SUPFAM" id="SSF50104">
    <property type="entry name" value="Translation proteins SH3-like domain"/>
    <property type="match status" value="1"/>
</dbReference>
<proteinExistence type="inferred from homology"/>
<evidence type="ECO:0000259" key="10">
    <source>
        <dbReference type="SMART" id="SM00841"/>
    </source>
</evidence>
<evidence type="ECO:0000256" key="4">
    <source>
        <dbReference type="ARBA" id="ARBA00022490"/>
    </source>
</evidence>
<evidence type="ECO:0000256" key="6">
    <source>
        <dbReference type="ARBA" id="ARBA00022917"/>
    </source>
</evidence>
<evidence type="ECO:0000256" key="3">
    <source>
        <dbReference type="ARBA" id="ARBA00009479"/>
    </source>
</evidence>
<evidence type="ECO:0000256" key="2">
    <source>
        <dbReference type="ARBA" id="ARBA00004815"/>
    </source>
</evidence>
<dbReference type="FunFam" id="2.30.30.30:FF:000003">
    <property type="entry name" value="Elongation factor P"/>
    <property type="match status" value="1"/>
</dbReference>
<dbReference type="NCBIfam" id="NF001810">
    <property type="entry name" value="PRK00529.1"/>
    <property type="match status" value="1"/>
</dbReference>
<dbReference type="Gene3D" id="2.30.30.30">
    <property type="match status" value="1"/>
</dbReference>
<evidence type="ECO:0000313" key="13">
    <source>
        <dbReference type="Proteomes" id="UP000034307"/>
    </source>
</evidence>
<keyword evidence="5 7" id="KW-0251">Elongation factor</keyword>
<evidence type="ECO:0000259" key="11">
    <source>
        <dbReference type="SMART" id="SM01185"/>
    </source>
</evidence>
<name>A0A0G1RMS4_9BACT</name>
<dbReference type="PANTHER" id="PTHR30053:SF12">
    <property type="entry name" value="ELONGATION FACTOR P (EF-P) FAMILY PROTEIN"/>
    <property type="match status" value="1"/>
</dbReference>
<dbReference type="CDD" id="cd05794">
    <property type="entry name" value="S1_EF-P_repeat_2"/>
    <property type="match status" value="1"/>
</dbReference>
<gene>
    <name evidence="7" type="primary">efp</name>
    <name evidence="12" type="ORF">UX80_C0003G0072</name>
</gene>
<reference evidence="12 13" key="1">
    <citation type="journal article" date="2015" name="Nature">
        <title>rRNA introns, odd ribosomes, and small enigmatic genomes across a large radiation of phyla.</title>
        <authorList>
            <person name="Brown C.T."/>
            <person name="Hug L.A."/>
            <person name="Thomas B.C."/>
            <person name="Sharon I."/>
            <person name="Castelle C.J."/>
            <person name="Singh A."/>
            <person name="Wilkins M.J."/>
            <person name="Williams K.H."/>
            <person name="Banfield J.F."/>
        </authorList>
    </citation>
    <scope>NUCLEOTIDE SEQUENCE [LARGE SCALE GENOMIC DNA]</scope>
</reference>
<organism evidence="12 13">
    <name type="scientific">Candidatus Amesbacteria bacterium GW2011_GWA2_47_11b</name>
    <dbReference type="NCBI Taxonomy" id="1618358"/>
    <lineage>
        <taxon>Bacteria</taxon>
        <taxon>Candidatus Amesiibacteriota</taxon>
    </lineage>
</organism>
<dbReference type="InterPro" id="IPR013852">
    <property type="entry name" value="Transl_elong_P/YeiP_CS"/>
</dbReference>
<dbReference type="InterPro" id="IPR013185">
    <property type="entry name" value="Transl_elong_KOW-like"/>
</dbReference>
<dbReference type="InterPro" id="IPR001059">
    <property type="entry name" value="Transl_elong_P/YeiP_cen"/>
</dbReference>
<dbReference type="STRING" id="1618358.UX80_C0003G0072"/>
<dbReference type="Pfam" id="PF08207">
    <property type="entry name" value="EFP_N"/>
    <property type="match status" value="1"/>
</dbReference>
<dbReference type="PIRSF" id="PIRSF005901">
    <property type="entry name" value="EF-P"/>
    <property type="match status" value="1"/>
</dbReference>
<dbReference type="FunFam" id="2.40.50.140:FF:000004">
    <property type="entry name" value="Elongation factor P"/>
    <property type="match status" value="1"/>
</dbReference>
<dbReference type="NCBIfam" id="TIGR00038">
    <property type="entry name" value="efp"/>
    <property type="match status" value="1"/>
</dbReference>
<dbReference type="GO" id="GO:0005829">
    <property type="term" value="C:cytosol"/>
    <property type="evidence" value="ECO:0007669"/>
    <property type="project" value="UniProtKB-ARBA"/>
</dbReference>
<dbReference type="PROSITE" id="PS01275">
    <property type="entry name" value="EFP"/>
    <property type="match status" value="1"/>
</dbReference>
<feature type="domain" description="Elongation factor P C-terminal" evidence="10">
    <location>
        <begin position="129"/>
        <end position="184"/>
    </location>
</feature>
<evidence type="ECO:0000256" key="7">
    <source>
        <dbReference type="HAMAP-Rule" id="MF_00141"/>
    </source>
</evidence>
<dbReference type="AlphaFoldDB" id="A0A0G1RMS4"/>